<sequence>MSSTRSFQIQEAREWYEVAAILCRFTPDSPQEKVSPPGRAEYPQLIILQIRLAYEELLSRSNGINKPT</sequence>
<proteinExistence type="predicted"/>
<comment type="caution">
    <text evidence="1">The sequence shown here is derived from an EMBL/GenBank/DDBJ whole genome shotgun (WGS) entry which is preliminary data.</text>
</comment>
<evidence type="ECO:0000313" key="2">
    <source>
        <dbReference type="Proteomes" id="UP000789525"/>
    </source>
</evidence>
<accession>A0ACA9PJ08</accession>
<evidence type="ECO:0000313" key="1">
    <source>
        <dbReference type="EMBL" id="CAG8712871.1"/>
    </source>
</evidence>
<keyword evidence="2" id="KW-1185">Reference proteome</keyword>
<gene>
    <name evidence="1" type="ORF">ACOLOM_LOCUS10760</name>
</gene>
<dbReference type="Proteomes" id="UP000789525">
    <property type="component" value="Unassembled WGS sequence"/>
</dbReference>
<name>A0ACA9PJ08_9GLOM</name>
<reference evidence="1" key="1">
    <citation type="submission" date="2021-06" db="EMBL/GenBank/DDBJ databases">
        <authorList>
            <person name="Kallberg Y."/>
            <person name="Tangrot J."/>
            <person name="Rosling A."/>
        </authorList>
    </citation>
    <scope>NUCLEOTIDE SEQUENCE</scope>
    <source>
        <strain evidence="1">CL356</strain>
    </source>
</reference>
<dbReference type="EMBL" id="CAJVPT010035919">
    <property type="protein sequence ID" value="CAG8712871.1"/>
    <property type="molecule type" value="Genomic_DNA"/>
</dbReference>
<protein>
    <submittedName>
        <fullName evidence="1">2233_t:CDS:1</fullName>
    </submittedName>
</protein>
<feature type="non-terminal residue" evidence="1">
    <location>
        <position position="68"/>
    </location>
</feature>
<organism evidence="1 2">
    <name type="scientific">Acaulospora colombiana</name>
    <dbReference type="NCBI Taxonomy" id="27376"/>
    <lineage>
        <taxon>Eukaryota</taxon>
        <taxon>Fungi</taxon>
        <taxon>Fungi incertae sedis</taxon>
        <taxon>Mucoromycota</taxon>
        <taxon>Glomeromycotina</taxon>
        <taxon>Glomeromycetes</taxon>
        <taxon>Diversisporales</taxon>
        <taxon>Acaulosporaceae</taxon>
        <taxon>Acaulospora</taxon>
    </lineage>
</organism>